<dbReference type="Pfam" id="PF13432">
    <property type="entry name" value="TPR_16"/>
    <property type="match status" value="1"/>
</dbReference>
<reference evidence="1 2" key="1">
    <citation type="journal article" date="2012" name="BMC Genomics">
        <title>Complete genome sequence of Saccharothrix espanaensis DSM 44229T and comparison to the other completely sequenced Pseudonocardiaceae.</title>
        <authorList>
            <person name="Strobel T."/>
            <person name="Al-Dilaimi A."/>
            <person name="Blom J."/>
            <person name="Gessner A."/>
            <person name="Kalinowski J."/>
            <person name="Luzhetska M."/>
            <person name="Puhler A."/>
            <person name="Szczepanowski R."/>
            <person name="Bechthold A."/>
            <person name="Ruckert C."/>
        </authorList>
    </citation>
    <scope>NUCLEOTIDE SEQUENCE [LARGE SCALE GENOMIC DNA]</scope>
    <source>
        <strain evidence="2">ATCC 51144 / DSM 44229 / JCM 9112 / NBRC 15066 / NRRL 15764</strain>
    </source>
</reference>
<sequence length="389" mass="41627">MIVVPRYEPDPGPRALARRLAALASAGVPVRCPVWLGLREPGPWSSRLAEVTHTIARHYADGTGDALPRFNTNPYPATRVFAAAGHGRVDALGPDMAAFPPDLAAPLWWRVLDRVRAGHDPVVAADLLLRLGYQRHAADVLDPAGFAGFTPGRAVKQLAVLFWSRPSSAEVEAAALAGARSGLPAGERHALALFVLVRHGRRGADTPALREAAAIVEATAPDEPLARQAHYRALAFVPFLRGDVAGTWDLLDRALACQRSVRPDTALDRLARDDYAYPLHETIARTHLRTGHADRAVDATGELVALSPRDSRTWAIRGDALLAADRPDEAADAFGEGIALGGLPAARAAFYRGWALARLGRADEAAESYRLSQRIDPTAPAVAEALAHP</sequence>
<dbReference type="eggNOG" id="COG0457">
    <property type="taxonomic scope" value="Bacteria"/>
</dbReference>
<dbReference type="AlphaFoldDB" id="K0K245"/>
<proteinExistence type="predicted"/>
<dbReference type="KEGG" id="sesp:BN6_32890"/>
<dbReference type="SMART" id="SM00028">
    <property type="entry name" value="TPR"/>
    <property type="match status" value="2"/>
</dbReference>
<dbReference type="Proteomes" id="UP000006281">
    <property type="component" value="Chromosome"/>
</dbReference>
<dbReference type="InterPro" id="IPR011990">
    <property type="entry name" value="TPR-like_helical_dom_sf"/>
</dbReference>
<protein>
    <submittedName>
        <fullName evidence="1">Uncharacterized protein</fullName>
    </submittedName>
</protein>
<gene>
    <name evidence="1" type="ordered locus">BN6_32890</name>
</gene>
<organism evidence="1 2">
    <name type="scientific">Saccharothrix espanaensis (strain ATCC 51144 / DSM 44229 / JCM 9112 / NBRC 15066 / NRRL 15764)</name>
    <dbReference type="NCBI Taxonomy" id="1179773"/>
    <lineage>
        <taxon>Bacteria</taxon>
        <taxon>Bacillati</taxon>
        <taxon>Actinomycetota</taxon>
        <taxon>Actinomycetes</taxon>
        <taxon>Pseudonocardiales</taxon>
        <taxon>Pseudonocardiaceae</taxon>
        <taxon>Saccharothrix</taxon>
    </lineage>
</organism>
<name>K0K245_SACES</name>
<dbReference type="HOGENOM" id="CLU_709579_0_0_11"/>
<dbReference type="RefSeq" id="WP_015100705.1">
    <property type="nucleotide sequence ID" value="NC_019673.1"/>
</dbReference>
<dbReference type="Gene3D" id="1.25.40.10">
    <property type="entry name" value="Tetratricopeptide repeat domain"/>
    <property type="match status" value="1"/>
</dbReference>
<keyword evidence="2" id="KW-1185">Reference proteome</keyword>
<dbReference type="BioCyc" id="SESP1179773:BN6_RS16005-MONOMER"/>
<dbReference type="OrthoDB" id="3701139at2"/>
<accession>K0K245</accession>
<evidence type="ECO:0000313" key="1">
    <source>
        <dbReference type="EMBL" id="CCH30593.1"/>
    </source>
</evidence>
<dbReference type="EMBL" id="HE804045">
    <property type="protein sequence ID" value="CCH30593.1"/>
    <property type="molecule type" value="Genomic_DNA"/>
</dbReference>
<dbReference type="PATRIC" id="fig|1179773.3.peg.3293"/>
<dbReference type="SUPFAM" id="SSF48452">
    <property type="entry name" value="TPR-like"/>
    <property type="match status" value="1"/>
</dbReference>
<dbReference type="InterPro" id="IPR019734">
    <property type="entry name" value="TPR_rpt"/>
</dbReference>
<dbReference type="STRING" id="1179773.BN6_32890"/>
<evidence type="ECO:0000313" key="2">
    <source>
        <dbReference type="Proteomes" id="UP000006281"/>
    </source>
</evidence>